<accession>F0ZLH0</accession>
<dbReference type="PRINTS" id="PR00449">
    <property type="entry name" value="RASTRNSFRMNG"/>
</dbReference>
<dbReference type="OrthoDB" id="5976022at2759"/>
<dbReference type="GO" id="GO:0019003">
    <property type="term" value="F:GDP binding"/>
    <property type="evidence" value="ECO:0000318"/>
    <property type="project" value="GO_Central"/>
</dbReference>
<reference evidence="5" key="1">
    <citation type="journal article" date="2011" name="Genome Biol.">
        <title>Comparative genomics of the social amoebae Dictyostelium discoideum and Dictyostelium purpureum.</title>
        <authorList>
            <consortium name="US DOE Joint Genome Institute (JGI-PGF)"/>
            <person name="Sucgang R."/>
            <person name="Kuo A."/>
            <person name="Tian X."/>
            <person name="Salerno W."/>
            <person name="Parikh A."/>
            <person name="Feasley C.L."/>
            <person name="Dalin E."/>
            <person name="Tu H."/>
            <person name="Huang E."/>
            <person name="Barry K."/>
            <person name="Lindquist E."/>
            <person name="Shapiro H."/>
            <person name="Bruce D."/>
            <person name="Schmutz J."/>
            <person name="Salamov A."/>
            <person name="Fey P."/>
            <person name="Gaudet P."/>
            <person name="Anjard C."/>
            <person name="Babu M.M."/>
            <person name="Basu S."/>
            <person name="Bushmanova Y."/>
            <person name="van der Wel H."/>
            <person name="Katoh-Kurasawa M."/>
            <person name="Dinh C."/>
            <person name="Coutinho P.M."/>
            <person name="Saito T."/>
            <person name="Elias M."/>
            <person name="Schaap P."/>
            <person name="Kay R.R."/>
            <person name="Henrissat B."/>
            <person name="Eichinger L."/>
            <person name="Rivero F."/>
            <person name="Putnam N.H."/>
            <person name="West C.M."/>
            <person name="Loomis W.F."/>
            <person name="Chisholm R.L."/>
            <person name="Shaulsky G."/>
            <person name="Strassmann J.E."/>
            <person name="Queller D.C."/>
            <person name="Kuspa A."/>
            <person name="Grigoriev I.V."/>
        </authorList>
    </citation>
    <scope>NUCLEOTIDE SEQUENCE [LARGE SCALE GENOMIC DNA]</scope>
    <source>
        <strain evidence="5">QSDP1</strain>
    </source>
</reference>
<dbReference type="InterPro" id="IPR001806">
    <property type="entry name" value="Small_GTPase"/>
</dbReference>
<feature type="region of interest" description="Disordered" evidence="3">
    <location>
        <begin position="221"/>
        <end position="280"/>
    </location>
</feature>
<dbReference type="SMART" id="SM00175">
    <property type="entry name" value="RAB"/>
    <property type="match status" value="1"/>
</dbReference>
<evidence type="ECO:0000313" key="5">
    <source>
        <dbReference type="Proteomes" id="UP000001064"/>
    </source>
</evidence>
<dbReference type="GO" id="GO:0005525">
    <property type="term" value="F:GTP binding"/>
    <property type="evidence" value="ECO:0000318"/>
    <property type="project" value="GO_Central"/>
</dbReference>
<keyword evidence="5" id="KW-1185">Reference proteome</keyword>
<dbReference type="VEuPathDB" id="AmoebaDB:DICPUDRAFT_79073"/>
<evidence type="ECO:0000256" key="3">
    <source>
        <dbReference type="SAM" id="MobiDB-lite"/>
    </source>
</evidence>
<sequence length="280" mass="31973">MLNNKNCPIILLGDSGVGKSSITLKFIRDTFEDVYNPTFENSYIAELDINYGEKIRLEILDTAGQEDFINLRDHYARIGEAFILVYSITCRGSFNEMKHIKENITNIKQCTDVPMILVGNKVDLSNTERKVSIEEGKSLARSFGCAFIETSAKENINIEETFKTLVNDWKKSKERKVNKNGTLRKTSGYAIKNLTLGRKKNIIVGDNEFYENFEKMNNSTFHSSNRSNSSNSVLNYNNNNSNNINNKENLKHYNSSNNINNQNYKKHSDSKVGKSKCFLQ</sequence>
<dbReference type="InterPro" id="IPR027417">
    <property type="entry name" value="P-loop_NTPase"/>
</dbReference>
<dbReference type="InterPro" id="IPR005225">
    <property type="entry name" value="Small_GTP-bd"/>
</dbReference>
<gene>
    <name evidence="4" type="primary">rsmB</name>
    <name evidence="4" type="ORF">DICPUDRAFT_79073</name>
</gene>
<dbReference type="CDD" id="cd00876">
    <property type="entry name" value="Ras"/>
    <property type="match status" value="1"/>
</dbReference>
<protein>
    <submittedName>
        <fullName evidence="4">RsmB, RAS family GTPase</fullName>
    </submittedName>
</protein>
<dbReference type="Pfam" id="PF00071">
    <property type="entry name" value="Ras"/>
    <property type="match status" value="1"/>
</dbReference>
<dbReference type="SMART" id="SM00173">
    <property type="entry name" value="RAS"/>
    <property type="match status" value="1"/>
</dbReference>
<dbReference type="FunFam" id="3.40.50.300:FF:001423">
    <property type="entry name" value="Ras family GTPase"/>
    <property type="match status" value="1"/>
</dbReference>
<dbReference type="GO" id="GO:0007165">
    <property type="term" value="P:signal transduction"/>
    <property type="evidence" value="ECO:0007669"/>
    <property type="project" value="InterPro"/>
</dbReference>
<dbReference type="GO" id="GO:0003924">
    <property type="term" value="F:GTPase activity"/>
    <property type="evidence" value="ECO:0000318"/>
    <property type="project" value="GO_Central"/>
</dbReference>
<dbReference type="AlphaFoldDB" id="F0ZLH0"/>
<dbReference type="Proteomes" id="UP000001064">
    <property type="component" value="Unassembled WGS sequence"/>
</dbReference>
<dbReference type="GeneID" id="10501677"/>
<name>F0ZLH0_DICPU</name>
<dbReference type="SUPFAM" id="SSF52540">
    <property type="entry name" value="P-loop containing nucleoside triphosphate hydrolases"/>
    <property type="match status" value="1"/>
</dbReference>
<dbReference type="NCBIfam" id="TIGR00231">
    <property type="entry name" value="small_GTP"/>
    <property type="match status" value="1"/>
</dbReference>
<dbReference type="KEGG" id="dpp:DICPUDRAFT_79073"/>
<dbReference type="PROSITE" id="PS51421">
    <property type="entry name" value="RAS"/>
    <property type="match status" value="1"/>
</dbReference>
<dbReference type="Gene3D" id="3.40.50.300">
    <property type="entry name" value="P-loop containing nucleotide triphosphate hydrolases"/>
    <property type="match status" value="1"/>
</dbReference>
<organism evidence="4 5">
    <name type="scientific">Dictyostelium purpureum</name>
    <name type="common">Slime mold</name>
    <dbReference type="NCBI Taxonomy" id="5786"/>
    <lineage>
        <taxon>Eukaryota</taxon>
        <taxon>Amoebozoa</taxon>
        <taxon>Evosea</taxon>
        <taxon>Eumycetozoa</taxon>
        <taxon>Dictyostelia</taxon>
        <taxon>Dictyosteliales</taxon>
        <taxon>Dictyosteliaceae</taxon>
        <taxon>Dictyostelium</taxon>
    </lineage>
</organism>
<dbReference type="InterPro" id="IPR020849">
    <property type="entry name" value="Small_GTPase_Ras-type"/>
</dbReference>
<proteinExistence type="predicted"/>
<dbReference type="STRING" id="5786.F0ZLH0"/>
<dbReference type="PROSITE" id="PS51419">
    <property type="entry name" value="RAB"/>
    <property type="match status" value="1"/>
</dbReference>
<keyword evidence="2" id="KW-0342">GTP-binding</keyword>
<dbReference type="SMART" id="SM00174">
    <property type="entry name" value="RHO"/>
    <property type="match status" value="1"/>
</dbReference>
<keyword evidence="1" id="KW-0547">Nucleotide-binding</keyword>
<evidence type="ECO:0000256" key="1">
    <source>
        <dbReference type="ARBA" id="ARBA00022741"/>
    </source>
</evidence>
<dbReference type="EMBL" id="GL871067">
    <property type="protein sequence ID" value="EGC35221.1"/>
    <property type="molecule type" value="Genomic_DNA"/>
</dbReference>
<dbReference type="PANTHER" id="PTHR24070">
    <property type="entry name" value="RAS, DI-RAS, AND RHEB FAMILY MEMBERS OF SMALL GTPASE SUPERFAMILY"/>
    <property type="match status" value="1"/>
</dbReference>
<evidence type="ECO:0000313" key="4">
    <source>
        <dbReference type="EMBL" id="EGC35221.1"/>
    </source>
</evidence>
<dbReference type="InParanoid" id="F0ZLH0"/>
<dbReference type="eggNOG" id="KOG0395">
    <property type="taxonomic scope" value="Eukaryota"/>
</dbReference>
<evidence type="ECO:0000256" key="2">
    <source>
        <dbReference type="ARBA" id="ARBA00023134"/>
    </source>
</evidence>
<dbReference type="RefSeq" id="XP_003288259.1">
    <property type="nucleotide sequence ID" value="XM_003288211.1"/>
</dbReference>
<feature type="compositionally biased region" description="Low complexity" evidence="3">
    <location>
        <begin position="221"/>
        <end position="263"/>
    </location>
</feature>
<dbReference type="GO" id="GO:0005886">
    <property type="term" value="C:plasma membrane"/>
    <property type="evidence" value="ECO:0000318"/>
    <property type="project" value="GO_Central"/>
</dbReference>
<dbReference type="SMART" id="SM00176">
    <property type="entry name" value="RAN"/>
    <property type="match status" value="1"/>
</dbReference>
<dbReference type="PROSITE" id="PS51420">
    <property type="entry name" value="RHO"/>
    <property type="match status" value="1"/>
</dbReference>